<protein>
    <submittedName>
        <fullName evidence="4">Transporter substrate-binding domain-containing protein</fullName>
    </submittedName>
</protein>
<name>A0A5Q0TC45_9VIBR</name>
<evidence type="ECO:0000313" key="5">
    <source>
        <dbReference type="Proteomes" id="UP000348942"/>
    </source>
</evidence>
<sequence>MQKKLRTSIESYQFEIRQQALRKAVTEAGIDRNTPIKVKFENLIQFSQYAKDGSVYGISADILNKACKILDLQCNIISHANEAWDDMYADLRNKKIDILGPVTFTASRKKAMYFSQEYFLPEAIAVKREGYKEGTYKNVSEMIVERISVIKGDYYDHLLTDMLPQKKLYRLRSRDEQIKSLLAGKTDYAILNKQNFNKMQQGNDAMLPIVEDALIGSFHRSELGFAFVKTEKGKKLADLFTLAINLVDTTPIINKYDVQPDWRAMTQKEQKSNQVFCGF</sequence>
<dbReference type="SUPFAM" id="SSF53850">
    <property type="entry name" value="Periplasmic binding protein-like II"/>
    <property type="match status" value="1"/>
</dbReference>
<feature type="domain" description="Solute-binding protein family 3/N-terminal" evidence="3">
    <location>
        <begin position="35"/>
        <end position="273"/>
    </location>
</feature>
<dbReference type="EMBL" id="CP045699">
    <property type="protein sequence ID" value="QGA64693.1"/>
    <property type="molecule type" value="Genomic_DNA"/>
</dbReference>
<dbReference type="Proteomes" id="UP000348942">
    <property type="component" value="Chromosome 1"/>
</dbReference>
<dbReference type="Gene3D" id="3.40.190.10">
    <property type="entry name" value="Periplasmic binding protein-like II"/>
    <property type="match status" value="2"/>
</dbReference>
<organism evidence="4 5">
    <name type="scientific">Vibrio algicola</name>
    <dbReference type="NCBI Taxonomy" id="2662262"/>
    <lineage>
        <taxon>Bacteria</taxon>
        <taxon>Pseudomonadati</taxon>
        <taxon>Pseudomonadota</taxon>
        <taxon>Gammaproteobacteria</taxon>
        <taxon>Vibrionales</taxon>
        <taxon>Vibrionaceae</taxon>
        <taxon>Vibrio</taxon>
    </lineage>
</organism>
<evidence type="ECO:0000256" key="2">
    <source>
        <dbReference type="ARBA" id="ARBA00022729"/>
    </source>
</evidence>
<dbReference type="SMART" id="SM00062">
    <property type="entry name" value="PBPb"/>
    <property type="match status" value="1"/>
</dbReference>
<evidence type="ECO:0000313" key="4">
    <source>
        <dbReference type="EMBL" id="QGA64693.1"/>
    </source>
</evidence>
<dbReference type="RefSeq" id="WP_153446821.1">
    <property type="nucleotide sequence ID" value="NZ_CP045699.1"/>
</dbReference>
<dbReference type="PANTHER" id="PTHR35936:SF37">
    <property type="entry name" value="AMINO ACID ABC TRANSPORTER SUBSTRATE-BINDING PROTEIN"/>
    <property type="match status" value="1"/>
</dbReference>
<comment type="similarity">
    <text evidence="1">Belongs to the bacterial solute-binding protein 3 family.</text>
</comment>
<evidence type="ECO:0000259" key="3">
    <source>
        <dbReference type="SMART" id="SM00062"/>
    </source>
</evidence>
<accession>A0A5Q0TC45</accession>
<keyword evidence="2" id="KW-0732">Signal</keyword>
<evidence type="ECO:0000256" key="1">
    <source>
        <dbReference type="ARBA" id="ARBA00010333"/>
    </source>
</evidence>
<gene>
    <name evidence="4" type="ORF">GFB47_04325</name>
</gene>
<dbReference type="InterPro" id="IPR001638">
    <property type="entry name" value="Solute-binding_3/MltF_N"/>
</dbReference>
<dbReference type="AlphaFoldDB" id="A0A5Q0TC45"/>
<dbReference type="Pfam" id="PF00497">
    <property type="entry name" value="SBP_bac_3"/>
    <property type="match status" value="1"/>
</dbReference>
<reference evidence="4 5" key="1">
    <citation type="submission" date="2019-10" db="EMBL/GenBank/DDBJ databases">
        <title>Vibrio sp. nov., isolated from Coralline algae surface.</title>
        <authorList>
            <person name="Geng Y."/>
            <person name="Zhang X."/>
        </authorList>
    </citation>
    <scope>NUCLEOTIDE SEQUENCE [LARGE SCALE GENOMIC DNA]</scope>
    <source>
        <strain evidence="4 5">SM1977</strain>
    </source>
</reference>
<proteinExistence type="inferred from homology"/>
<dbReference type="PANTHER" id="PTHR35936">
    <property type="entry name" value="MEMBRANE-BOUND LYTIC MUREIN TRANSGLYCOSYLASE F"/>
    <property type="match status" value="1"/>
</dbReference>
<keyword evidence="5" id="KW-1185">Reference proteome</keyword>